<dbReference type="Gene3D" id="1.10.287.130">
    <property type="match status" value="1"/>
</dbReference>
<dbReference type="Gene3D" id="3.30.565.10">
    <property type="entry name" value="Histidine kinase-like ATPase, C-terminal domain"/>
    <property type="match status" value="1"/>
</dbReference>
<dbReference type="PROSITE" id="PS50885">
    <property type="entry name" value="HAMP"/>
    <property type="match status" value="1"/>
</dbReference>
<dbReference type="SMART" id="SM00387">
    <property type="entry name" value="HATPase_c"/>
    <property type="match status" value="1"/>
</dbReference>
<evidence type="ECO:0000256" key="8">
    <source>
        <dbReference type="ARBA" id="ARBA00022777"/>
    </source>
</evidence>
<dbReference type="InterPro" id="IPR005467">
    <property type="entry name" value="His_kinase_dom"/>
</dbReference>
<evidence type="ECO:0000256" key="3">
    <source>
        <dbReference type="ARBA" id="ARBA00012438"/>
    </source>
</evidence>
<sequence>MSGAATAPLAAAAASREPARAARRIPLAVKLAIALVGLVTVVLLVNGAVNLLLNYDEAKRNAVRVQQEKARSAAERIDGFVSEIEGQIGWTTRAEWRRVPAEQQRYDFIRLLRQAPAITEALYIDPAGREQLKVSRLEPDAVGSGRDLSGDPRFVRAVADGLWLGPVTFRRGSEPYMTVAVAHAGRNPGVTVAEVNLKLVWDVISAIRIGDQGYAFVVTDTGRLIAHPDLSLVLRDTDLSGLPQVRRALAARGTPADGLTSEIVADMQGREVLTAHARIARVGWIVFVQSPLGEAMAPVYAALTRSLMLLGLGLLLATVAGTFLARRMVVPIRRLQEGAERLGGGDLSQRLAIRTGDEIETLADRFNVMANRLQESHATLEAKVEERTRDLNESLEQQTATAQVLQTISRSAFDLEAVLGTLATSSCQLCAADQGILFLREGDLFHPRATFGASPEFLDQLRAHPRRAGDRTTIAARVARSGRIEHVPDKRLDPDYAPPPGETALSDTRTLLGVPLLRQGSVEGVLVLMRLACRPFTPRQIALAQTFADQAMIAIENARLFEEVQARTRDLTDALEQQTATSEVLQTISRSAFDLPAILNTLLQSATRLCRIETSALYLLREGCLHLEASTVNRPEWVAYKRAHPQPLTRDVPSSRAAVTGEIDHVPDILADPELTSAAELHRIGGYRATLNVPLVREGAVIGVLSLARNAPGAFAPGQIAVAKTFADQAVIAIANARLFSEVEAKSRELQASLDDLRAAQDRLVQSEKLASLGQLTAGIAHEIKNPLNFVNNFAALSAELIDELNEVLAPASLEAPIRDEVDELTGLLRGNLEKVVQHGKRADSIVRNMLLHSREGSGERRPADVNALVEESLNLAYHGARAEKPGFTVTLSRDLDPAAGSADLYPQEITRVLLNLISNGFHAVMTRKAQGAEAGYEPNLLTATRDRGDRVEILIRDNGTGIPDAVRAKIFNPFFTTKPAGEGTGLGLSLSHDIVVKQHGGTIEVETEPGAFTAFRIVLPRGGPAQPRSTA</sequence>
<evidence type="ECO:0000256" key="6">
    <source>
        <dbReference type="ARBA" id="ARBA00022679"/>
    </source>
</evidence>
<dbReference type="GO" id="GO:0000155">
    <property type="term" value="F:phosphorelay sensor kinase activity"/>
    <property type="evidence" value="ECO:0007669"/>
    <property type="project" value="InterPro"/>
</dbReference>
<proteinExistence type="predicted"/>
<keyword evidence="16" id="KW-1185">Reference proteome</keyword>
<name>A0A4Z0NLH5_9HYPH</name>
<evidence type="ECO:0000256" key="11">
    <source>
        <dbReference type="SAM" id="Coils"/>
    </source>
</evidence>
<evidence type="ECO:0000313" key="15">
    <source>
        <dbReference type="EMBL" id="TGD97336.1"/>
    </source>
</evidence>
<feature type="transmembrane region" description="Helical" evidence="12">
    <location>
        <begin position="307"/>
        <end position="325"/>
    </location>
</feature>
<dbReference type="PRINTS" id="PR00344">
    <property type="entry name" value="BCTRLSENSOR"/>
</dbReference>
<dbReference type="EC" id="2.7.13.3" evidence="3"/>
<feature type="domain" description="Histidine kinase" evidence="13">
    <location>
        <begin position="779"/>
        <end position="1024"/>
    </location>
</feature>
<dbReference type="InterPro" id="IPR036890">
    <property type="entry name" value="HATPase_C_sf"/>
</dbReference>
<dbReference type="PANTHER" id="PTHR43065:SF42">
    <property type="entry name" value="TWO-COMPONENT SENSOR PPRA"/>
    <property type="match status" value="1"/>
</dbReference>
<evidence type="ECO:0000313" key="16">
    <source>
        <dbReference type="Proteomes" id="UP000297535"/>
    </source>
</evidence>
<dbReference type="SUPFAM" id="SSF55874">
    <property type="entry name" value="ATPase domain of HSP90 chaperone/DNA topoisomerase II/histidine kinase"/>
    <property type="match status" value="1"/>
</dbReference>
<dbReference type="EMBL" id="SRLB01000014">
    <property type="protein sequence ID" value="TGD97336.1"/>
    <property type="molecule type" value="Genomic_DNA"/>
</dbReference>
<dbReference type="SUPFAM" id="SSF47384">
    <property type="entry name" value="Homodimeric domain of signal transducing histidine kinase"/>
    <property type="match status" value="1"/>
</dbReference>
<dbReference type="CDD" id="cd06225">
    <property type="entry name" value="HAMP"/>
    <property type="match status" value="1"/>
</dbReference>
<dbReference type="Pfam" id="PF01590">
    <property type="entry name" value="GAF"/>
    <property type="match status" value="2"/>
</dbReference>
<dbReference type="SUPFAM" id="SSF158472">
    <property type="entry name" value="HAMP domain-like"/>
    <property type="match status" value="1"/>
</dbReference>
<feature type="domain" description="HAMP" evidence="14">
    <location>
        <begin position="326"/>
        <end position="378"/>
    </location>
</feature>
<dbReference type="Proteomes" id="UP000297535">
    <property type="component" value="Unassembled WGS sequence"/>
</dbReference>
<dbReference type="PANTHER" id="PTHR43065">
    <property type="entry name" value="SENSOR HISTIDINE KINASE"/>
    <property type="match status" value="1"/>
</dbReference>
<dbReference type="CDD" id="cd18774">
    <property type="entry name" value="PDC2_HK_sensor"/>
    <property type="match status" value="1"/>
</dbReference>
<keyword evidence="10 12" id="KW-0472">Membrane</keyword>
<keyword evidence="6" id="KW-0808">Transferase</keyword>
<dbReference type="Gene3D" id="3.30.450.20">
    <property type="entry name" value="PAS domain"/>
    <property type="match status" value="1"/>
</dbReference>
<organism evidence="15 16">
    <name type="scientific">Methylobacterium nonmethylotrophicum</name>
    <dbReference type="NCBI Taxonomy" id="1141884"/>
    <lineage>
        <taxon>Bacteria</taxon>
        <taxon>Pseudomonadati</taxon>
        <taxon>Pseudomonadota</taxon>
        <taxon>Alphaproteobacteria</taxon>
        <taxon>Hyphomicrobiales</taxon>
        <taxon>Methylobacteriaceae</taxon>
        <taxon>Methylobacterium</taxon>
    </lineage>
</organism>
<evidence type="ECO:0000256" key="7">
    <source>
        <dbReference type="ARBA" id="ARBA00022692"/>
    </source>
</evidence>
<keyword evidence="5" id="KW-0597">Phosphoprotein</keyword>
<evidence type="ECO:0000256" key="1">
    <source>
        <dbReference type="ARBA" id="ARBA00000085"/>
    </source>
</evidence>
<dbReference type="SMART" id="SM00388">
    <property type="entry name" value="HisKA"/>
    <property type="match status" value="1"/>
</dbReference>
<protein>
    <recommendedName>
        <fullName evidence="3">histidine kinase</fullName>
        <ecNumber evidence="3">2.7.13.3</ecNumber>
    </recommendedName>
</protein>
<dbReference type="OrthoDB" id="226486at2"/>
<feature type="transmembrane region" description="Helical" evidence="12">
    <location>
        <begin position="31"/>
        <end position="53"/>
    </location>
</feature>
<dbReference type="Pfam" id="PF00512">
    <property type="entry name" value="HisKA"/>
    <property type="match status" value="1"/>
</dbReference>
<dbReference type="InterPro" id="IPR003661">
    <property type="entry name" value="HisK_dim/P_dom"/>
</dbReference>
<dbReference type="InterPro" id="IPR033479">
    <property type="entry name" value="dCache_1"/>
</dbReference>
<comment type="caution">
    <text evidence="15">The sequence shown here is derived from an EMBL/GenBank/DDBJ whole genome shotgun (WGS) entry which is preliminary data.</text>
</comment>
<accession>A0A4Z0NLH5</accession>
<dbReference type="InterPro" id="IPR004358">
    <property type="entry name" value="Sig_transdc_His_kin-like_C"/>
</dbReference>
<dbReference type="InterPro" id="IPR003018">
    <property type="entry name" value="GAF"/>
</dbReference>
<dbReference type="InterPro" id="IPR029016">
    <property type="entry name" value="GAF-like_dom_sf"/>
</dbReference>
<gene>
    <name evidence="15" type="ORF">EU555_19380</name>
</gene>
<dbReference type="Pfam" id="PF02518">
    <property type="entry name" value="HATPase_c"/>
    <property type="match status" value="1"/>
</dbReference>
<dbReference type="Gene3D" id="3.30.450.40">
    <property type="match status" value="2"/>
</dbReference>
<evidence type="ECO:0000256" key="12">
    <source>
        <dbReference type="SAM" id="Phobius"/>
    </source>
</evidence>
<dbReference type="CDD" id="cd00082">
    <property type="entry name" value="HisKA"/>
    <property type="match status" value="1"/>
</dbReference>
<dbReference type="Pfam" id="PF02743">
    <property type="entry name" value="dCache_1"/>
    <property type="match status" value="1"/>
</dbReference>
<keyword evidence="8" id="KW-0418">Kinase</keyword>
<comment type="catalytic activity">
    <reaction evidence="1">
        <text>ATP + protein L-histidine = ADP + protein N-phospho-L-histidine.</text>
        <dbReference type="EC" id="2.7.13.3"/>
    </reaction>
</comment>
<dbReference type="SMART" id="SM00304">
    <property type="entry name" value="HAMP"/>
    <property type="match status" value="1"/>
</dbReference>
<dbReference type="SMART" id="SM00065">
    <property type="entry name" value="GAF"/>
    <property type="match status" value="2"/>
</dbReference>
<comment type="subcellular location">
    <subcellularLocation>
        <location evidence="2">Cell membrane</location>
        <topology evidence="2">Multi-pass membrane protein</topology>
    </subcellularLocation>
</comment>
<dbReference type="RefSeq" id="WP_135416872.1">
    <property type="nucleotide sequence ID" value="NZ_SRLB01000014.1"/>
</dbReference>
<evidence type="ECO:0000259" key="14">
    <source>
        <dbReference type="PROSITE" id="PS50885"/>
    </source>
</evidence>
<dbReference type="AlphaFoldDB" id="A0A4Z0NLH5"/>
<evidence type="ECO:0000256" key="9">
    <source>
        <dbReference type="ARBA" id="ARBA00022989"/>
    </source>
</evidence>
<evidence type="ECO:0000256" key="2">
    <source>
        <dbReference type="ARBA" id="ARBA00004651"/>
    </source>
</evidence>
<dbReference type="GO" id="GO:0005886">
    <property type="term" value="C:plasma membrane"/>
    <property type="evidence" value="ECO:0007669"/>
    <property type="project" value="UniProtKB-SubCell"/>
</dbReference>
<evidence type="ECO:0000256" key="10">
    <source>
        <dbReference type="ARBA" id="ARBA00023136"/>
    </source>
</evidence>
<reference evidence="15 16" key="1">
    <citation type="submission" date="2019-04" db="EMBL/GenBank/DDBJ databases">
        <authorList>
            <person name="Feng G."/>
            <person name="Zhu H."/>
        </authorList>
    </citation>
    <scope>NUCLEOTIDE SEQUENCE [LARGE SCALE GENOMIC DNA]</scope>
    <source>
        <strain evidence="15 16">6HR-1</strain>
    </source>
</reference>
<dbReference type="Pfam" id="PF00672">
    <property type="entry name" value="HAMP"/>
    <property type="match status" value="1"/>
</dbReference>
<keyword evidence="7 12" id="KW-0812">Transmembrane</keyword>
<dbReference type="InterPro" id="IPR036097">
    <property type="entry name" value="HisK_dim/P_sf"/>
</dbReference>
<keyword evidence="4" id="KW-1003">Cell membrane</keyword>
<evidence type="ECO:0000259" key="13">
    <source>
        <dbReference type="PROSITE" id="PS50109"/>
    </source>
</evidence>
<dbReference type="InterPro" id="IPR003594">
    <property type="entry name" value="HATPase_dom"/>
</dbReference>
<dbReference type="Gene3D" id="6.10.340.10">
    <property type="match status" value="1"/>
</dbReference>
<feature type="coiled-coil region" evidence="11">
    <location>
        <begin position="48"/>
        <end position="75"/>
    </location>
</feature>
<keyword evidence="11" id="KW-0175">Coiled coil</keyword>
<dbReference type="PROSITE" id="PS50109">
    <property type="entry name" value="HIS_KIN"/>
    <property type="match status" value="1"/>
</dbReference>
<evidence type="ECO:0000256" key="4">
    <source>
        <dbReference type="ARBA" id="ARBA00022475"/>
    </source>
</evidence>
<evidence type="ECO:0000256" key="5">
    <source>
        <dbReference type="ARBA" id="ARBA00022553"/>
    </source>
</evidence>
<dbReference type="InterPro" id="IPR003660">
    <property type="entry name" value="HAMP_dom"/>
</dbReference>
<dbReference type="SUPFAM" id="SSF55781">
    <property type="entry name" value="GAF domain-like"/>
    <property type="match status" value="2"/>
</dbReference>
<keyword evidence="9 12" id="KW-1133">Transmembrane helix</keyword>